<keyword evidence="1" id="KW-0812">Transmembrane</keyword>
<keyword evidence="1" id="KW-1133">Transmembrane helix</keyword>
<feature type="transmembrane region" description="Helical" evidence="1">
    <location>
        <begin position="35"/>
        <end position="61"/>
    </location>
</feature>
<sequence length="149" mass="16562">MTSADISTARYSHLDMSPYPLLACHDLIISHYPSLIFAVSLSSISYALHISIAVSTLTILTKKVFIDMKDRRIITYPRFVLTLLLMATAHLSDRYFSDPALHNRVEDILTLGIAILAQSFLISLQSGFMTKVTHGCGWVFCCALPQALL</sequence>
<feature type="transmembrane region" description="Helical" evidence="1">
    <location>
        <begin position="73"/>
        <end position="92"/>
    </location>
</feature>
<evidence type="ECO:0000313" key="2">
    <source>
        <dbReference type="EMBL" id="TFL02390.1"/>
    </source>
</evidence>
<dbReference type="AlphaFoldDB" id="A0A5C3QNJ9"/>
<keyword evidence="3" id="KW-1185">Reference proteome</keyword>
<dbReference type="EMBL" id="ML178822">
    <property type="protein sequence ID" value="TFL02390.1"/>
    <property type="molecule type" value="Genomic_DNA"/>
</dbReference>
<dbReference type="Proteomes" id="UP000305067">
    <property type="component" value="Unassembled WGS sequence"/>
</dbReference>
<evidence type="ECO:0000313" key="3">
    <source>
        <dbReference type="Proteomes" id="UP000305067"/>
    </source>
</evidence>
<evidence type="ECO:0000256" key="1">
    <source>
        <dbReference type="SAM" id="Phobius"/>
    </source>
</evidence>
<gene>
    <name evidence="2" type="ORF">BDV98DRAFT_425474</name>
</gene>
<proteinExistence type="predicted"/>
<accession>A0A5C3QNJ9</accession>
<keyword evidence="1" id="KW-0472">Membrane</keyword>
<feature type="transmembrane region" description="Helical" evidence="1">
    <location>
        <begin position="108"/>
        <end position="124"/>
    </location>
</feature>
<name>A0A5C3QNJ9_9AGAR</name>
<reference evidence="2 3" key="1">
    <citation type="journal article" date="2019" name="Nat. Ecol. Evol.">
        <title>Megaphylogeny resolves global patterns of mushroom evolution.</title>
        <authorList>
            <person name="Varga T."/>
            <person name="Krizsan K."/>
            <person name="Foldi C."/>
            <person name="Dima B."/>
            <person name="Sanchez-Garcia M."/>
            <person name="Sanchez-Ramirez S."/>
            <person name="Szollosi G.J."/>
            <person name="Szarkandi J.G."/>
            <person name="Papp V."/>
            <person name="Albert L."/>
            <person name="Andreopoulos W."/>
            <person name="Angelini C."/>
            <person name="Antonin V."/>
            <person name="Barry K.W."/>
            <person name="Bougher N.L."/>
            <person name="Buchanan P."/>
            <person name="Buyck B."/>
            <person name="Bense V."/>
            <person name="Catcheside P."/>
            <person name="Chovatia M."/>
            <person name="Cooper J."/>
            <person name="Damon W."/>
            <person name="Desjardin D."/>
            <person name="Finy P."/>
            <person name="Geml J."/>
            <person name="Haridas S."/>
            <person name="Hughes K."/>
            <person name="Justo A."/>
            <person name="Karasinski D."/>
            <person name="Kautmanova I."/>
            <person name="Kiss B."/>
            <person name="Kocsube S."/>
            <person name="Kotiranta H."/>
            <person name="LaButti K.M."/>
            <person name="Lechner B.E."/>
            <person name="Liimatainen K."/>
            <person name="Lipzen A."/>
            <person name="Lukacs Z."/>
            <person name="Mihaltcheva S."/>
            <person name="Morgado L.N."/>
            <person name="Niskanen T."/>
            <person name="Noordeloos M.E."/>
            <person name="Ohm R.A."/>
            <person name="Ortiz-Santana B."/>
            <person name="Ovrebo C."/>
            <person name="Racz N."/>
            <person name="Riley R."/>
            <person name="Savchenko A."/>
            <person name="Shiryaev A."/>
            <person name="Soop K."/>
            <person name="Spirin V."/>
            <person name="Szebenyi C."/>
            <person name="Tomsovsky M."/>
            <person name="Tulloss R.E."/>
            <person name="Uehling J."/>
            <person name="Grigoriev I.V."/>
            <person name="Vagvolgyi C."/>
            <person name="Papp T."/>
            <person name="Martin F.M."/>
            <person name="Miettinen O."/>
            <person name="Hibbett D.S."/>
            <person name="Nagy L.G."/>
        </authorList>
    </citation>
    <scope>NUCLEOTIDE SEQUENCE [LARGE SCALE GENOMIC DNA]</scope>
    <source>
        <strain evidence="2 3">CBS 309.79</strain>
    </source>
</reference>
<organism evidence="2 3">
    <name type="scientific">Pterulicium gracile</name>
    <dbReference type="NCBI Taxonomy" id="1884261"/>
    <lineage>
        <taxon>Eukaryota</taxon>
        <taxon>Fungi</taxon>
        <taxon>Dikarya</taxon>
        <taxon>Basidiomycota</taxon>
        <taxon>Agaricomycotina</taxon>
        <taxon>Agaricomycetes</taxon>
        <taxon>Agaricomycetidae</taxon>
        <taxon>Agaricales</taxon>
        <taxon>Pleurotineae</taxon>
        <taxon>Pterulaceae</taxon>
        <taxon>Pterulicium</taxon>
    </lineage>
</organism>
<protein>
    <submittedName>
        <fullName evidence="2">Uncharacterized protein</fullName>
    </submittedName>
</protein>